<dbReference type="PANTHER" id="PTHR23240:SF8">
    <property type="entry name" value="PROTEIN ARTEMIS"/>
    <property type="match status" value="1"/>
</dbReference>
<dbReference type="EMBL" id="LGST01000043">
    <property type="protein sequence ID" value="KND97270.1"/>
    <property type="molecule type" value="Genomic_DNA"/>
</dbReference>
<name>A0A0L0NUC0_CANAR</name>
<evidence type="ECO:0000256" key="4">
    <source>
        <dbReference type="SAM" id="MobiDB-lite"/>
    </source>
</evidence>
<evidence type="ECO:0000256" key="3">
    <source>
        <dbReference type="ARBA" id="ARBA00022839"/>
    </source>
</evidence>
<dbReference type="VEuPathDB" id="FungiDB:QG37_06489"/>
<dbReference type="VEuPathDB" id="FungiDB:B9J08_001496"/>
<dbReference type="PANTHER" id="PTHR23240">
    <property type="entry name" value="DNA CROSS-LINK REPAIR PROTEIN PSO2/SNM1-RELATED"/>
    <property type="match status" value="1"/>
</dbReference>
<dbReference type="InterPro" id="IPR036866">
    <property type="entry name" value="RibonucZ/Hydroxyglut_hydro"/>
</dbReference>
<reference evidence="6" key="1">
    <citation type="journal article" date="2015" name="BMC Genomics">
        <title>Draft genome of a commonly misdiagnosed multidrug resistant pathogen Candida auris.</title>
        <authorList>
            <person name="Chatterjee S."/>
            <person name="Alampalli S.V."/>
            <person name="Nageshan R.K."/>
            <person name="Chettiar S.T."/>
            <person name="Joshi S."/>
            <person name="Tatu U.S."/>
        </authorList>
    </citation>
    <scope>NUCLEOTIDE SEQUENCE [LARGE SCALE GENOMIC DNA]</scope>
    <source>
        <strain evidence="6">6684</strain>
    </source>
</reference>
<evidence type="ECO:0000256" key="1">
    <source>
        <dbReference type="ARBA" id="ARBA00022722"/>
    </source>
</evidence>
<evidence type="ECO:0000313" key="6">
    <source>
        <dbReference type="Proteomes" id="UP000037122"/>
    </source>
</evidence>
<dbReference type="SUPFAM" id="SSF56281">
    <property type="entry name" value="Metallo-hydrolase/oxidoreductase"/>
    <property type="match status" value="1"/>
</dbReference>
<dbReference type="AlphaFoldDB" id="A0A0L0NUC0"/>
<feature type="region of interest" description="Disordered" evidence="4">
    <location>
        <begin position="569"/>
        <end position="593"/>
    </location>
</feature>
<dbReference type="GO" id="GO:0003684">
    <property type="term" value="F:damaged DNA binding"/>
    <property type="evidence" value="ECO:0007669"/>
    <property type="project" value="TreeGrafter"/>
</dbReference>
<gene>
    <name evidence="5" type="ORF">QG37_06489</name>
</gene>
<comment type="caution">
    <text evidence="5">The sequence shown here is derived from an EMBL/GenBank/DDBJ whole genome shotgun (WGS) entry which is preliminary data.</text>
</comment>
<evidence type="ECO:0008006" key="7">
    <source>
        <dbReference type="Google" id="ProtNLM"/>
    </source>
</evidence>
<protein>
    <recommendedName>
        <fullName evidence="7">Metallo-beta-lactamase domain-containing protein</fullName>
    </recommendedName>
</protein>
<dbReference type="GO" id="GO:0000723">
    <property type="term" value="P:telomere maintenance"/>
    <property type="evidence" value="ECO:0007669"/>
    <property type="project" value="TreeGrafter"/>
</dbReference>
<dbReference type="GO" id="GO:0006303">
    <property type="term" value="P:double-strand break repair via nonhomologous end joining"/>
    <property type="evidence" value="ECO:0007669"/>
    <property type="project" value="TreeGrafter"/>
</dbReference>
<dbReference type="Gene3D" id="3.60.15.10">
    <property type="entry name" value="Ribonuclease Z/Hydroxyacylglutathione hydrolase-like"/>
    <property type="match status" value="1"/>
</dbReference>
<dbReference type="Gene3D" id="3.40.50.12650">
    <property type="match status" value="1"/>
</dbReference>
<keyword evidence="3" id="KW-0269">Exonuclease</keyword>
<dbReference type="GO" id="GO:0036297">
    <property type="term" value="P:interstrand cross-link repair"/>
    <property type="evidence" value="ECO:0007669"/>
    <property type="project" value="TreeGrafter"/>
</dbReference>
<evidence type="ECO:0000256" key="2">
    <source>
        <dbReference type="ARBA" id="ARBA00022801"/>
    </source>
</evidence>
<proteinExistence type="predicted"/>
<dbReference type="VEuPathDB" id="FungiDB:CJJ09_003755"/>
<dbReference type="VEuPathDB" id="FungiDB:CJI97_001108"/>
<accession>A0A0L0NUC0</accession>
<keyword evidence="2" id="KW-0378">Hydrolase</keyword>
<sequence>MPFDGRIREFPLLGIDKFNTSCSTFLLTHCHADHLVGLLAKSFSGYVYCSEDTKRLLQLSGKYDRVMPLLQAKRFHEPFEVLLLPPGSSLDSECEPVNVTITLLPAYHCLGATMFLVESESANVLCTGDIKAEGWWRESLQTMPALFPYINGSKKLDNMYVDMSFSYRREPYIEIPPNNAGIHTAIQLLKDYPEDPEIVFLFHDTTLGFEQAWAFILSYFRGALHVCDAALRRKIDHCAKRDPTNGPSLFAAMKRHKSGNYKKGVFHTCSKGCADLDTQSLPPYTVKIKQCVNFNILDLTGTCFPLRLDTLRVDEKANLKMIRETQLGNRIYELRDRQWVLPKNGTELLPADVKLIFARHSSFSETARLVEMFSPRQVYPTEDQGSWMNGFVMSRLFGKFCDGNSFIFDEEMAKVYGKYPPDEILDTPVATIDRWDTEECKEEERLIEEVKLTEKVALLNLRKVVSASTFQKKRTPEEQDFVDRRNKDFKLQKITEGRREISYRRFIEEQQEKYYKKYNLPGYKRDYESAKYMRTFNSTLGGSSDYDTDSCSSLSDIFHLKKQISVKDKSSVEDNESTSLGTDGVPETEENKEKLTSSWQALRRSFIASSFNTYEESLRPNRYSLSSQSCSQSSILFLPEKEPDHERIEYLSKRLLADPSSWRNVNLQSTKL</sequence>
<dbReference type="VEuPathDB" id="FungiDB:CJI96_0003660"/>
<evidence type="ECO:0000313" key="5">
    <source>
        <dbReference type="EMBL" id="KND97270.1"/>
    </source>
</evidence>
<keyword evidence="1" id="KW-0540">Nuclease</keyword>
<dbReference type="VEuPathDB" id="FungiDB:CJI96_0003659"/>
<dbReference type="VEuPathDB" id="FungiDB:CJJ07_002932"/>
<organism evidence="5 6">
    <name type="scientific">Candidozyma auris</name>
    <name type="common">Yeast</name>
    <name type="synonym">Candida auris</name>
    <dbReference type="NCBI Taxonomy" id="498019"/>
    <lineage>
        <taxon>Eukaryota</taxon>
        <taxon>Fungi</taxon>
        <taxon>Dikarya</taxon>
        <taxon>Ascomycota</taxon>
        <taxon>Saccharomycotina</taxon>
        <taxon>Pichiomycetes</taxon>
        <taxon>Metschnikowiaceae</taxon>
        <taxon>Candidozyma</taxon>
    </lineage>
</organism>
<dbReference type="Proteomes" id="UP000037122">
    <property type="component" value="Unassembled WGS sequence"/>
</dbReference>
<dbReference type="GO" id="GO:0035312">
    <property type="term" value="F:5'-3' DNA exonuclease activity"/>
    <property type="evidence" value="ECO:0007669"/>
    <property type="project" value="TreeGrafter"/>
</dbReference>